<proteinExistence type="predicted"/>
<dbReference type="AlphaFoldDB" id="A0A0D8LDN4"/>
<evidence type="ECO:0000313" key="3">
    <source>
        <dbReference type="Proteomes" id="UP000032582"/>
    </source>
</evidence>
<evidence type="ECO:0000313" key="2">
    <source>
        <dbReference type="EMBL" id="KJF79221.1"/>
    </source>
</evidence>
<feature type="region of interest" description="Disordered" evidence="1">
    <location>
        <begin position="61"/>
        <end position="81"/>
    </location>
</feature>
<comment type="caution">
    <text evidence="2">The sequence shown here is derived from an EMBL/GenBank/DDBJ whole genome shotgun (WGS) entry which is preliminary data.</text>
</comment>
<dbReference type="EMBL" id="JZSH01000003">
    <property type="protein sequence ID" value="KJF79221.1"/>
    <property type="molecule type" value="Genomic_DNA"/>
</dbReference>
<reference evidence="2 3" key="1">
    <citation type="submission" date="2015-02" db="EMBL/GenBank/DDBJ databases">
        <title>Whole genome shotgun sequencing of cultured foodborne pathogen.</title>
        <authorList>
            <person name="Timme R."/>
            <person name="Allard M.W."/>
            <person name="Strain E."/>
            <person name="Evans P.S."/>
            <person name="Brown E."/>
        </authorList>
    </citation>
    <scope>NUCLEOTIDE SEQUENCE [LARGE SCALE GENOMIC DNA]</scope>
    <source>
        <strain evidence="2 3">GCSL-TSO-24</strain>
    </source>
</reference>
<accession>A0A0D8LDN4</accession>
<gene>
    <name evidence="2" type="ORF">UA45_00890</name>
</gene>
<name>A0A0D8LDN4_MORMO</name>
<protein>
    <submittedName>
        <fullName evidence="2">Uncharacterized protein</fullName>
    </submittedName>
</protein>
<organism evidence="2 3">
    <name type="scientific">Morganella morganii</name>
    <name type="common">Proteus morganii</name>
    <dbReference type="NCBI Taxonomy" id="582"/>
    <lineage>
        <taxon>Bacteria</taxon>
        <taxon>Pseudomonadati</taxon>
        <taxon>Pseudomonadota</taxon>
        <taxon>Gammaproteobacteria</taxon>
        <taxon>Enterobacterales</taxon>
        <taxon>Morganellaceae</taxon>
        <taxon>Morganella</taxon>
    </lineage>
</organism>
<sequence length="81" mass="8981">MQDYTDSPAKRKDRSAIREYSIAHRILSAVFLPEDNSPKLIPKRDLPAVFSRRDSLYSGLNPAPDGLAAPVDKNPENCVKG</sequence>
<evidence type="ECO:0000256" key="1">
    <source>
        <dbReference type="SAM" id="MobiDB-lite"/>
    </source>
</evidence>
<dbReference type="Proteomes" id="UP000032582">
    <property type="component" value="Unassembled WGS sequence"/>
</dbReference>